<protein>
    <recommendedName>
        <fullName evidence="14">Protein kinase domain-containing protein</fullName>
    </recommendedName>
</protein>
<organism evidence="12 13">
    <name type="scientific">Hevea brasiliensis</name>
    <name type="common">Para rubber tree</name>
    <name type="synonym">Siphonia brasiliensis</name>
    <dbReference type="NCBI Taxonomy" id="3981"/>
    <lineage>
        <taxon>Eukaryota</taxon>
        <taxon>Viridiplantae</taxon>
        <taxon>Streptophyta</taxon>
        <taxon>Embryophyta</taxon>
        <taxon>Tracheophyta</taxon>
        <taxon>Spermatophyta</taxon>
        <taxon>Magnoliopsida</taxon>
        <taxon>eudicotyledons</taxon>
        <taxon>Gunneridae</taxon>
        <taxon>Pentapetalae</taxon>
        <taxon>rosids</taxon>
        <taxon>fabids</taxon>
        <taxon>Malpighiales</taxon>
        <taxon>Euphorbiaceae</taxon>
        <taxon>Crotonoideae</taxon>
        <taxon>Micrandreae</taxon>
        <taxon>Hevea</taxon>
    </lineage>
</organism>
<evidence type="ECO:0000256" key="3">
    <source>
        <dbReference type="ARBA" id="ARBA00022741"/>
    </source>
</evidence>
<comment type="caution">
    <text evidence="12">The sequence shown here is derived from an EMBL/GenBank/DDBJ whole genome shotgun (WGS) entry which is preliminary data.</text>
</comment>
<reference evidence="12 13" key="1">
    <citation type="journal article" date="2020" name="Mol. Plant">
        <title>The Chromosome-Based Rubber Tree Genome Provides New Insights into Spurge Genome Evolution and Rubber Biosynthesis.</title>
        <authorList>
            <person name="Liu J."/>
            <person name="Shi C."/>
            <person name="Shi C.C."/>
            <person name="Li W."/>
            <person name="Zhang Q.J."/>
            <person name="Zhang Y."/>
            <person name="Li K."/>
            <person name="Lu H.F."/>
            <person name="Shi C."/>
            <person name="Zhu S.T."/>
            <person name="Xiao Z.Y."/>
            <person name="Nan H."/>
            <person name="Yue Y."/>
            <person name="Zhu X.G."/>
            <person name="Wu Y."/>
            <person name="Hong X.N."/>
            <person name="Fan G.Y."/>
            <person name="Tong Y."/>
            <person name="Zhang D."/>
            <person name="Mao C.L."/>
            <person name="Liu Y.L."/>
            <person name="Hao S.J."/>
            <person name="Liu W.Q."/>
            <person name="Lv M.Q."/>
            <person name="Zhang H.B."/>
            <person name="Liu Y."/>
            <person name="Hu-Tang G.R."/>
            <person name="Wang J.P."/>
            <person name="Wang J.H."/>
            <person name="Sun Y.H."/>
            <person name="Ni S.B."/>
            <person name="Chen W.B."/>
            <person name="Zhang X.C."/>
            <person name="Jiao Y.N."/>
            <person name="Eichler E.E."/>
            <person name="Li G.H."/>
            <person name="Liu X."/>
            <person name="Gao L.Z."/>
        </authorList>
    </citation>
    <scope>NUCLEOTIDE SEQUENCE [LARGE SCALE GENOMIC DNA]</scope>
    <source>
        <strain evidence="13">cv. GT1</strain>
        <tissue evidence="12">Leaf</tissue>
    </source>
</reference>
<keyword evidence="3 7" id="KW-0547">Nucleotide-binding</keyword>
<evidence type="ECO:0000256" key="8">
    <source>
        <dbReference type="SAM" id="MobiDB-lite"/>
    </source>
</evidence>
<evidence type="ECO:0000256" key="6">
    <source>
        <dbReference type="PROSITE-ProRule" id="PRU00266"/>
    </source>
</evidence>
<feature type="transmembrane region" description="Helical" evidence="9">
    <location>
        <begin position="337"/>
        <end position="360"/>
    </location>
</feature>
<dbReference type="InterPro" id="IPR001245">
    <property type="entry name" value="Ser-Thr/Tyr_kinase_cat_dom"/>
</dbReference>
<evidence type="ECO:0000256" key="5">
    <source>
        <dbReference type="ARBA" id="ARBA00022840"/>
    </source>
</evidence>
<dbReference type="GO" id="GO:0005524">
    <property type="term" value="F:ATP binding"/>
    <property type="evidence" value="ECO:0007669"/>
    <property type="project" value="UniProtKB-UniRule"/>
</dbReference>
<dbReference type="InterPro" id="IPR008271">
    <property type="entry name" value="Ser/Thr_kinase_AS"/>
</dbReference>
<keyword evidence="2" id="KW-0808">Transferase</keyword>
<dbReference type="AlphaFoldDB" id="A0A6A6LLR2"/>
<evidence type="ECO:0008006" key="14">
    <source>
        <dbReference type="Google" id="ProtNLM"/>
    </source>
</evidence>
<dbReference type="SUPFAM" id="SSF54768">
    <property type="entry name" value="dsRNA-binding domain-like"/>
    <property type="match status" value="1"/>
</dbReference>
<dbReference type="Gene3D" id="1.10.510.10">
    <property type="entry name" value="Transferase(Phosphotransferase) domain 1"/>
    <property type="match status" value="1"/>
</dbReference>
<dbReference type="GO" id="GO:0003723">
    <property type="term" value="F:RNA binding"/>
    <property type="evidence" value="ECO:0007669"/>
    <property type="project" value="UniProtKB-UniRule"/>
</dbReference>
<keyword evidence="9" id="KW-0812">Transmembrane</keyword>
<dbReference type="InterPro" id="IPR000719">
    <property type="entry name" value="Prot_kinase_dom"/>
</dbReference>
<dbReference type="InterPro" id="IPR014720">
    <property type="entry name" value="dsRBD_dom"/>
</dbReference>
<gene>
    <name evidence="12" type="ORF">GH714_024849</name>
</gene>
<evidence type="ECO:0000256" key="4">
    <source>
        <dbReference type="ARBA" id="ARBA00022777"/>
    </source>
</evidence>
<keyword evidence="9" id="KW-0472">Membrane</keyword>
<feature type="compositionally biased region" description="Gly residues" evidence="8">
    <location>
        <begin position="143"/>
        <end position="154"/>
    </location>
</feature>
<dbReference type="SMART" id="SM00220">
    <property type="entry name" value="S_TKc"/>
    <property type="match status" value="1"/>
</dbReference>
<evidence type="ECO:0000313" key="12">
    <source>
        <dbReference type="EMBL" id="KAF2301467.1"/>
    </source>
</evidence>
<dbReference type="EMBL" id="JAAGAX010000010">
    <property type="protein sequence ID" value="KAF2301467.1"/>
    <property type="molecule type" value="Genomic_DNA"/>
</dbReference>
<dbReference type="FunFam" id="1.10.510.10:FF:000223">
    <property type="entry name" value="probable receptor-like protein kinase At1g80640"/>
    <property type="match status" value="1"/>
</dbReference>
<dbReference type="PANTHER" id="PTHR47989">
    <property type="entry name" value="OS01G0750732 PROTEIN"/>
    <property type="match status" value="1"/>
</dbReference>
<dbReference type="SMART" id="SM00358">
    <property type="entry name" value="DSRM"/>
    <property type="match status" value="1"/>
</dbReference>
<feature type="domain" description="DRBM" evidence="11">
    <location>
        <begin position="846"/>
        <end position="923"/>
    </location>
</feature>
<evidence type="ECO:0000259" key="10">
    <source>
        <dbReference type="PROSITE" id="PS50011"/>
    </source>
</evidence>
<dbReference type="Proteomes" id="UP000467840">
    <property type="component" value="Chromosome 4"/>
</dbReference>
<feature type="compositionally biased region" description="Gly residues" evidence="8">
    <location>
        <begin position="169"/>
        <end position="179"/>
    </location>
</feature>
<keyword evidence="5 7" id="KW-0067">ATP-binding</keyword>
<dbReference type="PROSITE" id="PS00108">
    <property type="entry name" value="PROTEIN_KINASE_ST"/>
    <property type="match status" value="1"/>
</dbReference>
<feature type="compositionally biased region" description="Gly residues" evidence="8">
    <location>
        <begin position="193"/>
        <end position="236"/>
    </location>
</feature>
<dbReference type="PANTHER" id="PTHR47989:SF27">
    <property type="entry name" value="PROTEIN KINASE DOMAIN-CONTAINING PROTEIN"/>
    <property type="match status" value="1"/>
</dbReference>
<feature type="region of interest" description="Disordered" evidence="8">
    <location>
        <begin position="143"/>
        <end position="179"/>
    </location>
</feature>
<dbReference type="Pfam" id="PF07714">
    <property type="entry name" value="PK_Tyr_Ser-Thr"/>
    <property type="match status" value="1"/>
</dbReference>
<proteinExistence type="predicted"/>
<keyword evidence="4" id="KW-0418">Kinase</keyword>
<dbReference type="CDD" id="cd19869">
    <property type="entry name" value="DSRM_DCL_plant"/>
    <property type="match status" value="1"/>
</dbReference>
<dbReference type="CDD" id="cd14066">
    <property type="entry name" value="STKc_IRAK"/>
    <property type="match status" value="1"/>
</dbReference>
<feature type="domain" description="Protein kinase" evidence="10">
    <location>
        <begin position="419"/>
        <end position="689"/>
    </location>
</feature>
<dbReference type="PROSITE" id="PS00107">
    <property type="entry name" value="PROTEIN_KINASE_ATP"/>
    <property type="match status" value="1"/>
</dbReference>
<dbReference type="Gene3D" id="3.30.200.20">
    <property type="entry name" value="Phosphorylase Kinase, domain 1"/>
    <property type="match status" value="1"/>
</dbReference>
<accession>A0A6A6LLR2</accession>
<dbReference type="Pfam" id="PF14709">
    <property type="entry name" value="DND1_DSRM"/>
    <property type="match status" value="1"/>
</dbReference>
<dbReference type="InterPro" id="IPR017441">
    <property type="entry name" value="Protein_kinase_ATP_BS"/>
</dbReference>
<dbReference type="PROSITE" id="PS50011">
    <property type="entry name" value="PROTEIN_KINASE_DOM"/>
    <property type="match status" value="1"/>
</dbReference>
<dbReference type="PROSITE" id="PS50137">
    <property type="entry name" value="DS_RBD"/>
    <property type="match status" value="1"/>
</dbReference>
<keyword evidence="1" id="KW-0723">Serine/threonine-protein kinase</keyword>
<evidence type="ECO:0000256" key="1">
    <source>
        <dbReference type="ARBA" id="ARBA00022527"/>
    </source>
</evidence>
<dbReference type="InterPro" id="IPR011009">
    <property type="entry name" value="Kinase-like_dom_sf"/>
</dbReference>
<name>A0A6A6LLR2_HEVBR</name>
<dbReference type="GO" id="GO:0004674">
    <property type="term" value="F:protein serine/threonine kinase activity"/>
    <property type="evidence" value="ECO:0007669"/>
    <property type="project" value="UniProtKB-KW"/>
</dbReference>
<feature type="compositionally biased region" description="Gly residues" evidence="8">
    <location>
        <begin position="243"/>
        <end position="283"/>
    </location>
</feature>
<evidence type="ECO:0000313" key="13">
    <source>
        <dbReference type="Proteomes" id="UP000467840"/>
    </source>
</evidence>
<feature type="binding site" evidence="7">
    <location>
        <position position="448"/>
    </location>
    <ligand>
        <name>ATP</name>
        <dbReference type="ChEBI" id="CHEBI:30616"/>
    </ligand>
</feature>
<dbReference type="Gene3D" id="3.30.160.20">
    <property type="match status" value="1"/>
</dbReference>
<dbReference type="SUPFAM" id="SSF56112">
    <property type="entry name" value="Protein kinase-like (PK-like)"/>
    <property type="match status" value="1"/>
</dbReference>
<keyword evidence="13" id="KW-1185">Reference proteome</keyword>
<feature type="region of interest" description="Disordered" evidence="8">
    <location>
        <begin position="193"/>
        <end position="296"/>
    </location>
</feature>
<dbReference type="FunFam" id="3.30.200.20:FF:000342">
    <property type="entry name" value="Protein kinase superfamily protein"/>
    <property type="match status" value="1"/>
</dbReference>
<evidence type="ECO:0000259" key="11">
    <source>
        <dbReference type="PROSITE" id="PS50137"/>
    </source>
</evidence>
<keyword evidence="9" id="KW-1133">Transmembrane helix</keyword>
<evidence type="ECO:0000256" key="9">
    <source>
        <dbReference type="SAM" id="Phobius"/>
    </source>
</evidence>
<sequence>MVAVPVDSEWGESNIGTSGCAGVNSGGIFGRVGSSIGTSGGSGVNTGGISGCVGASDIGTSGGAGVNFRGIYGFGGISNIGTNGGAGVKNSGISGFEGVGVALNFFGISGCVGGSNIGTSGGAGVSSGGISGWFGGSNIGTSGGARGKSSGGDSHGIVGDGISSRGDGEGTGQGAIEGGGNIIGMSGYGNNGGVGDRTSGAGGNDGGEGDGGGGDGGGGDGGGGDGATGGGDGTKGGGEDTTSGGGGDGRAGIGGGEGTRGGGKGGGPRGGEGLGMGLKGLSGEGPESTFSTNSRPALLAKKEPISFFSAKMETQSPGLPMAPMDKVVHHQDLNKRILIALVVASSLLGAILVFLSCFCIHRMKNSKNSSLKGKQNFEAGNGHSLSPVLGKLNSLTMVGNKDSIAVMEYELLEAATNNFQENNLLGEGGHGRVYKARVNEKLLAAVKKLEGVGRNVQREFENEMNWLTKIQHQNIISLLGYCIHDEAKFLVYEIMQNGSLESQLHGPTHGSALTWLLRMKIAVDVARGLEYLHEHCNPPVVHRDIKSSNILLDSNFNAKLSDFGLAVNSGIKAKSVKLSGTLGYVAPEYLLHGKLTDKSDVYAFGVVLLELLMGRKPVEMISEDQCLSIVTWAMPQLTDRSKLPNIVDPVIKDTMDLRHLYQVAAVAVLCVQQEPSYRPLITDVLHSLIPLVPLELGGEAKNSGKRNGKIDGEATKTIPNHINLKNLPPLDPSTTSSYSQDKKIISVARYVPKAAKPGPQEEGTEAGKLFDHEANTEADLLADTNLLNNKHNTRDDEDDVSNCCVKHIIDSNNTIFKAQTQTKVDPKTSGDNKAFYNDSGEPNNISAKSQLHEICVANSWNPPLFECCKEEGPCHQRLFTFKVTVEIEGAGAASSLECYGAPRVKKKTAAEHAAEGALCSLARRGWMF</sequence>
<evidence type="ECO:0000256" key="7">
    <source>
        <dbReference type="PROSITE-ProRule" id="PRU10141"/>
    </source>
</evidence>
<keyword evidence="6" id="KW-0694">RNA-binding</keyword>
<evidence type="ECO:0000256" key="2">
    <source>
        <dbReference type="ARBA" id="ARBA00022679"/>
    </source>
</evidence>